<dbReference type="PROSITE" id="PS50405">
    <property type="entry name" value="GST_CTER"/>
    <property type="match status" value="1"/>
</dbReference>
<proteinExistence type="predicted"/>
<comment type="caution">
    <text evidence="3">The sequence shown here is derived from an EMBL/GenBank/DDBJ whole genome shotgun (WGS) entry which is preliminary data.</text>
</comment>
<dbReference type="EMBL" id="CAJOBC010016303">
    <property type="protein sequence ID" value="CAF4027371.1"/>
    <property type="molecule type" value="Genomic_DNA"/>
</dbReference>
<evidence type="ECO:0000313" key="3">
    <source>
        <dbReference type="EMBL" id="CAF1255334.1"/>
    </source>
</evidence>
<gene>
    <name evidence="3" type="ORF">GPM918_LOCUS26337</name>
    <name evidence="4" type="ORF">SRO942_LOCUS26465</name>
</gene>
<evidence type="ECO:0000313" key="4">
    <source>
        <dbReference type="EMBL" id="CAF4027371.1"/>
    </source>
</evidence>
<organism evidence="3 5">
    <name type="scientific">Didymodactylos carnosus</name>
    <dbReference type="NCBI Taxonomy" id="1234261"/>
    <lineage>
        <taxon>Eukaryota</taxon>
        <taxon>Metazoa</taxon>
        <taxon>Spiralia</taxon>
        <taxon>Gnathifera</taxon>
        <taxon>Rotifera</taxon>
        <taxon>Eurotatoria</taxon>
        <taxon>Bdelloidea</taxon>
        <taxon>Philodinida</taxon>
        <taxon>Philodinidae</taxon>
        <taxon>Didymodactylos</taxon>
    </lineage>
</organism>
<dbReference type="SUPFAM" id="SSF52833">
    <property type="entry name" value="Thioredoxin-like"/>
    <property type="match status" value="1"/>
</dbReference>
<keyword evidence="5" id="KW-1185">Reference proteome</keyword>
<feature type="domain" description="GST C-terminal" evidence="2">
    <location>
        <begin position="84"/>
        <end position="210"/>
    </location>
</feature>
<dbReference type="InterPro" id="IPR040079">
    <property type="entry name" value="Glutathione_S-Trfase"/>
</dbReference>
<sequence length="210" mass="24448">MPREHHHSKRCGIYTHIAWHDIKKILLQKIISQSGYVSTTDWPTHKSEIPLGQVPVLEIDGFQLPQSVSIERYVTKQAKLYSTDDFEAAKTDSVIDTIDELRDANLYKIILKQMDEKLVEKRERNLLEEDVPKVFTKLEILIKNYGSDGRFFLGNKLTWADLCCYEQIIRILKLDPEILNKYPKLALNHEHVEKEPTLAEYIKTPPEASF</sequence>
<dbReference type="InterPro" id="IPR036282">
    <property type="entry name" value="Glutathione-S-Trfase_C_sf"/>
</dbReference>
<dbReference type="Proteomes" id="UP000663829">
    <property type="component" value="Unassembled WGS sequence"/>
</dbReference>
<evidence type="ECO:0000259" key="2">
    <source>
        <dbReference type="PROSITE" id="PS50405"/>
    </source>
</evidence>
<dbReference type="SUPFAM" id="SSF47616">
    <property type="entry name" value="GST C-terminal domain-like"/>
    <property type="match status" value="1"/>
</dbReference>
<dbReference type="Gene3D" id="1.20.1050.10">
    <property type="match status" value="1"/>
</dbReference>
<dbReference type="SFLD" id="SFLDS00019">
    <property type="entry name" value="Glutathione_Transferase_(cytos"/>
    <property type="match status" value="1"/>
</dbReference>
<dbReference type="AlphaFoldDB" id="A0A815AFV9"/>
<feature type="domain" description="GST N-terminal" evidence="1">
    <location>
        <begin position="1"/>
        <end position="82"/>
    </location>
</feature>
<dbReference type="InterPro" id="IPR036249">
    <property type="entry name" value="Thioredoxin-like_sf"/>
</dbReference>
<accession>A0A815AFV9</accession>
<dbReference type="CDD" id="cd03192">
    <property type="entry name" value="GST_C_Sigma_like"/>
    <property type="match status" value="1"/>
</dbReference>
<dbReference type="PROSITE" id="PS50404">
    <property type="entry name" value="GST_NTER"/>
    <property type="match status" value="1"/>
</dbReference>
<dbReference type="InterPro" id="IPR010987">
    <property type="entry name" value="Glutathione-S-Trfase_C-like"/>
</dbReference>
<dbReference type="InterPro" id="IPR004046">
    <property type="entry name" value="GST_C"/>
</dbReference>
<dbReference type="PANTHER" id="PTHR11571:SF150">
    <property type="entry name" value="GLUTATHIONE S-TRANSFERASE"/>
    <property type="match status" value="1"/>
</dbReference>
<dbReference type="InterPro" id="IPR050213">
    <property type="entry name" value="GST_superfamily"/>
</dbReference>
<evidence type="ECO:0000313" key="5">
    <source>
        <dbReference type="Proteomes" id="UP000663829"/>
    </source>
</evidence>
<dbReference type="InterPro" id="IPR004045">
    <property type="entry name" value="Glutathione_S-Trfase_N"/>
</dbReference>
<dbReference type="OrthoDB" id="414243at2759"/>
<evidence type="ECO:0008006" key="6">
    <source>
        <dbReference type="Google" id="ProtNLM"/>
    </source>
</evidence>
<evidence type="ECO:0000259" key="1">
    <source>
        <dbReference type="PROSITE" id="PS50404"/>
    </source>
</evidence>
<dbReference type="Pfam" id="PF14497">
    <property type="entry name" value="GST_C_3"/>
    <property type="match status" value="1"/>
</dbReference>
<dbReference type="Gene3D" id="3.40.30.10">
    <property type="entry name" value="Glutaredoxin"/>
    <property type="match status" value="1"/>
</dbReference>
<protein>
    <recommendedName>
        <fullName evidence="6">Glutathione S-transferase</fullName>
    </recommendedName>
</protein>
<dbReference type="PANTHER" id="PTHR11571">
    <property type="entry name" value="GLUTATHIONE S-TRANSFERASE"/>
    <property type="match status" value="1"/>
</dbReference>
<reference evidence="3" key="1">
    <citation type="submission" date="2021-02" db="EMBL/GenBank/DDBJ databases">
        <authorList>
            <person name="Nowell W R."/>
        </authorList>
    </citation>
    <scope>NUCLEOTIDE SEQUENCE</scope>
</reference>
<dbReference type="EMBL" id="CAJNOQ010010569">
    <property type="protein sequence ID" value="CAF1255334.1"/>
    <property type="molecule type" value="Genomic_DNA"/>
</dbReference>
<dbReference type="Proteomes" id="UP000681722">
    <property type="component" value="Unassembled WGS sequence"/>
</dbReference>
<name>A0A815AFV9_9BILA</name>
<dbReference type="GO" id="GO:0004364">
    <property type="term" value="F:glutathione transferase activity"/>
    <property type="evidence" value="ECO:0007669"/>
    <property type="project" value="TreeGrafter"/>
</dbReference>
<dbReference type="GO" id="GO:0006749">
    <property type="term" value="P:glutathione metabolic process"/>
    <property type="evidence" value="ECO:0007669"/>
    <property type="project" value="TreeGrafter"/>
</dbReference>